<name>A0ABQ2JQJ6_9SPHN</name>
<sequence>MTGSASSSASGYDAFNARHPEFIERIKKLRARRDRKLARLAAMPRRKQHGEARRLLSSGSLHLLYAFEAMKAKRQLQDATPNDVVALAATFAPFNRSSEPIATLYVRKGQRTRMVQDFGPHRRMQQLLVADLLRTLHPLRQDQFLFNGGMPMALKAVEDAFREGYTHAVEVDLIDFYGSLRLPGLADLLRPLPGAVTDHVIWDLSARRSADDVFSVSNMIHPTASGLAGLSLGAATSPVVGEIIIRHLLDTAQMGQVVTYADNILVLGRGRDDAARKAAHLREVALGLDAGPLAPRVGEPAGFRDQWNYVEFAGHRGYAIRHRLNWEPSERKQREHRIAEDSTLLTEAEIAEAENKVSHFRRAYPMWLTADTWEARLLAELAAVRYYQDARPEHLTDAKHKLIIAYLASRDLELLELLPDGTTERHRQRRMNLLRETQNLLDAMASTGTSQAAA</sequence>
<dbReference type="Proteomes" id="UP000605099">
    <property type="component" value="Unassembled WGS sequence"/>
</dbReference>
<evidence type="ECO:0000313" key="2">
    <source>
        <dbReference type="Proteomes" id="UP000605099"/>
    </source>
</evidence>
<gene>
    <name evidence="1" type="ORF">GCM10011349_24100</name>
</gene>
<comment type="caution">
    <text evidence="1">The sequence shown here is derived from an EMBL/GenBank/DDBJ whole genome shotgun (WGS) entry which is preliminary data.</text>
</comment>
<keyword evidence="2" id="KW-1185">Reference proteome</keyword>
<dbReference type="RefSeq" id="WP_188819940.1">
    <property type="nucleotide sequence ID" value="NZ_BMLK01000010.1"/>
</dbReference>
<evidence type="ECO:0008006" key="3">
    <source>
        <dbReference type="Google" id="ProtNLM"/>
    </source>
</evidence>
<evidence type="ECO:0000313" key="1">
    <source>
        <dbReference type="EMBL" id="GGN51515.1"/>
    </source>
</evidence>
<accession>A0ABQ2JQJ6</accession>
<protein>
    <recommendedName>
        <fullName evidence="3">Reverse transcriptase (RNA-dependent DNA polymerase)</fullName>
    </recommendedName>
</protein>
<proteinExistence type="predicted"/>
<organism evidence="1 2">
    <name type="scientific">Novosphingobium indicum</name>
    <dbReference type="NCBI Taxonomy" id="462949"/>
    <lineage>
        <taxon>Bacteria</taxon>
        <taxon>Pseudomonadati</taxon>
        <taxon>Pseudomonadota</taxon>
        <taxon>Alphaproteobacteria</taxon>
        <taxon>Sphingomonadales</taxon>
        <taxon>Sphingomonadaceae</taxon>
        <taxon>Novosphingobium</taxon>
    </lineage>
</organism>
<reference evidence="2" key="1">
    <citation type="journal article" date="2019" name="Int. J. Syst. Evol. Microbiol.">
        <title>The Global Catalogue of Microorganisms (GCM) 10K type strain sequencing project: providing services to taxonomists for standard genome sequencing and annotation.</title>
        <authorList>
            <consortium name="The Broad Institute Genomics Platform"/>
            <consortium name="The Broad Institute Genome Sequencing Center for Infectious Disease"/>
            <person name="Wu L."/>
            <person name="Ma J."/>
        </authorList>
    </citation>
    <scope>NUCLEOTIDE SEQUENCE [LARGE SCALE GENOMIC DNA]</scope>
    <source>
        <strain evidence="2">CGMCC 1.6784</strain>
    </source>
</reference>
<dbReference type="EMBL" id="BMLK01000010">
    <property type="protein sequence ID" value="GGN51515.1"/>
    <property type="molecule type" value="Genomic_DNA"/>
</dbReference>